<evidence type="ECO:0000256" key="1">
    <source>
        <dbReference type="SAM" id="Phobius"/>
    </source>
</evidence>
<keyword evidence="1" id="KW-0472">Membrane</keyword>
<dbReference type="EMBL" id="BMNH01000003">
    <property type="protein sequence ID" value="GGO64621.1"/>
    <property type="molecule type" value="Genomic_DNA"/>
</dbReference>
<sequence>MADQFDVIEVGERGRRRWLGFVVLLALLAIPVAGLLASRDPAPRPDTGLEAVPDPIQSLRTVRNGTPNVLYAKSQPRGHDEIIQVVFPHGVRAEIRYPARLALDELGARPFQGAWIDGQYRRLLAPYGGEVEVSKGGEPIRELTSNVWLWPRQPGSGSYGQVLLFSFGKWRLALYDQPDGLTFEQRMATAEGLRGRLTKDGYLVLTGDGSVRLAKPGETVRGDPVGPQLWFGGVIGDTVLFTPTPGCAKAAKAPTRLEWRGRPSQSVCRGDVRITAAGSPSFVQQAVKGIRITLK</sequence>
<comment type="caution">
    <text evidence="2">The sequence shown here is derived from an EMBL/GenBank/DDBJ whole genome shotgun (WGS) entry which is preliminary data.</text>
</comment>
<proteinExistence type="predicted"/>
<dbReference type="Proteomes" id="UP000646523">
    <property type="component" value="Unassembled WGS sequence"/>
</dbReference>
<keyword evidence="3" id="KW-1185">Reference proteome</keyword>
<accession>A0A917YST9</accession>
<organism evidence="2 3">
    <name type="scientific">Nonomuraea cavernae</name>
    <dbReference type="NCBI Taxonomy" id="2045107"/>
    <lineage>
        <taxon>Bacteria</taxon>
        <taxon>Bacillati</taxon>
        <taxon>Actinomycetota</taxon>
        <taxon>Actinomycetes</taxon>
        <taxon>Streptosporangiales</taxon>
        <taxon>Streptosporangiaceae</taxon>
        <taxon>Nonomuraea</taxon>
    </lineage>
</organism>
<evidence type="ECO:0000313" key="2">
    <source>
        <dbReference type="EMBL" id="GGO64621.1"/>
    </source>
</evidence>
<reference evidence="2" key="2">
    <citation type="submission" date="2020-09" db="EMBL/GenBank/DDBJ databases">
        <authorList>
            <person name="Sun Q."/>
            <person name="Zhou Y."/>
        </authorList>
    </citation>
    <scope>NUCLEOTIDE SEQUENCE</scope>
    <source>
        <strain evidence="2">CGMCC 4.7368</strain>
    </source>
</reference>
<evidence type="ECO:0000313" key="3">
    <source>
        <dbReference type="Proteomes" id="UP000646523"/>
    </source>
</evidence>
<dbReference type="RefSeq" id="WP_189123201.1">
    <property type="nucleotide sequence ID" value="NZ_BMNH01000003.1"/>
</dbReference>
<gene>
    <name evidence="2" type="ORF">GCM10012289_14380</name>
</gene>
<name>A0A917YST9_9ACTN</name>
<feature type="transmembrane region" description="Helical" evidence="1">
    <location>
        <begin position="18"/>
        <end position="37"/>
    </location>
</feature>
<keyword evidence="1" id="KW-1133">Transmembrane helix</keyword>
<dbReference type="AlphaFoldDB" id="A0A917YST9"/>
<reference evidence="2" key="1">
    <citation type="journal article" date="2014" name="Int. J. Syst. Evol. Microbiol.">
        <title>Complete genome sequence of Corynebacterium casei LMG S-19264T (=DSM 44701T), isolated from a smear-ripened cheese.</title>
        <authorList>
            <consortium name="US DOE Joint Genome Institute (JGI-PGF)"/>
            <person name="Walter F."/>
            <person name="Albersmeier A."/>
            <person name="Kalinowski J."/>
            <person name="Ruckert C."/>
        </authorList>
    </citation>
    <scope>NUCLEOTIDE SEQUENCE</scope>
    <source>
        <strain evidence="2">CGMCC 4.7368</strain>
    </source>
</reference>
<keyword evidence="1" id="KW-0812">Transmembrane</keyword>
<protein>
    <submittedName>
        <fullName evidence="2">Uncharacterized protein</fullName>
    </submittedName>
</protein>